<evidence type="ECO:0000313" key="2">
    <source>
        <dbReference type="EMBL" id="KAA0874734.1"/>
    </source>
</evidence>
<dbReference type="InterPro" id="IPR006222">
    <property type="entry name" value="GCVT_N"/>
</dbReference>
<sequence length="350" mass="39180">MLVMSHFWTDFLAQNPSLGSLSAQGWIAAPTLTHTELCWTPLLSQQLIQVVGSDAQKFLQGQLTCDLRQLDQNLSLLGAHCNIKGHMASLFRVFKLEEGRYWLRTQSEMAADAQARLAKYIIFSKAKLEDLSPETCGMGLSGPGVKALLQTHFPTLNDWPSQAHASRHGENWALTCLETERYELWGSFNSLQPLLTTLLTEGQMLSSNDWLLADIRAGIPDLRPATCEAFIPQMTNLQALEGVSFQKGCYTGQEIVTRLQHRGQLKRPMFHMAVSCKRTPEAGELLRAAEKDNVGQVVLAAQTQPEEVELLVVALKERAEQEDLYLSSGEKLRLLSLPYELDPKLFESKR</sequence>
<evidence type="ECO:0000313" key="3">
    <source>
        <dbReference type="Proteomes" id="UP000325302"/>
    </source>
</evidence>
<dbReference type="Gene3D" id="2.40.30.160">
    <property type="match status" value="1"/>
</dbReference>
<proteinExistence type="predicted"/>
<evidence type="ECO:0000259" key="1">
    <source>
        <dbReference type="PROSITE" id="PS51082"/>
    </source>
</evidence>
<protein>
    <submittedName>
        <fullName evidence="2">Folate-binding protein</fullName>
    </submittedName>
</protein>
<dbReference type="Gene3D" id="3.30.70.1630">
    <property type="match status" value="1"/>
</dbReference>
<dbReference type="InterPro" id="IPR003124">
    <property type="entry name" value="WH2_dom"/>
</dbReference>
<dbReference type="PROSITE" id="PS51082">
    <property type="entry name" value="WH2"/>
    <property type="match status" value="1"/>
</dbReference>
<dbReference type="EMBL" id="SMRS01000005">
    <property type="protein sequence ID" value="KAA0874734.1"/>
    <property type="molecule type" value="Genomic_DNA"/>
</dbReference>
<dbReference type="GO" id="GO:0003779">
    <property type="term" value="F:actin binding"/>
    <property type="evidence" value="ECO:0007669"/>
    <property type="project" value="InterPro"/>
</dbReference>
<accession>A0A5A9W2K1</accession>
<dbReference type="OrthoDB" id="9796287at2"/>
<comment type="caution">
    <text evidence="2">The sequence shown here is derived from an EMBL/GenBank/DDBJ whole genome shotgun (WGS) entry which is preliminary data.</text>
</comment>
<dbReference type="Pfam" id="PF01571">
    <property type="entry name" value="GCV_T"/>
    <property type="match status" value="1"/>
</dbReference>
<keyword evidence="3" id="KW-1185">Reference proteome</keyword>
<reference evidence="2 3" key="1">
    <citation type="submission" date="2019-03" db="EMBL/GenBank/DDBJ databases">
        <title>Nitrincola sp. nov. isolated from an Indian soda lake.</title>
        <authorList>
            <person name="Joshi A."/>
            <person name="Thite S.V."/>
            <person name="Joseph N."/>
            <person name="Dhotre D."/>
            <person name="Moorthy M."/>
            <person name="Shouche Y.S."/>
        </authorList>
    </citation>
    <scope>NUCLEOTIDE SEQUENCE [LARGE SCALE GENOMIC DNA]</scope>
    <source>
        <strain evidence="2 3">MEB193</strain>
    </source>
</reference>
<name>A0A5A9W2K1_9GAMM</name>
<dbReference type="PANTHER" id="PTHR22602:SF0">
    <property type="entry name" value="TRANSFERASE CAF17, MITOCHONDRIAL-RELATED"/>
    <property type="match status" value="1"/>
</dbReference>
<dbReference type="SUPFAM" id="SSF103025">
    <property type="entry name" value="Folate-binding domain"/>
    <property type="match status" value="1"/>
</dbReference>
<dbReference type="SUPFAM" id="SSF101790">
    <property type="entry name" value="Aminomethyltransferase beta-barrel domain"/>
    <property type="match status" value="1"/>
</dbReference>
<dbReference type="AlphaFoldDB" id="A0A5A9W2K1"/>
<dbReference type="NCBIfam" id="TIGR03317">
    <property type="entry name" value="ygfZ_signature"/>
    <property type="match status" value="1"/>
</dbReference>
<dbReference type="InterPro" id="IPR017703">
    <property type="entry name" value="YgfZ/GCV_T_CS"/>
</dbReference>
<dbReference type="InterPro" id="IPR029043">
    <property type="entry name" value="GcvT/YgfZ_C"/>
</dbReference>
<organism evidence="2 3">
    <name type="scientific">Nitrincola tapanii</name>
    <dbReference type="NCBI Taxonomy" id="1708751"/>
    <lineage>
        <taxon>Bacteria</taxon>
        <taxon>Pseudomonadati</taxon>
        <taxon>Pseudomonadota</taxon>
        <taxon>Gammaproteobacteria</taxon>
        <taxon>Oceanospirillales</taxon>
        <taxon>Oceanospirillaceae</taxon>
        <taxon>Nitrincola</taxon>
    </lineage>
</organism>
<dbReference type="PANTHER" id="PTHR22602">
    <property type="entry name" value="TRANSFERASE CAF17, MITOCHONDRIAL-RELATED"/>
    <property type="match status" value="1"/>
</dbReference>
<dbReference type="Proteomes" id="UP000325302">
    <property type="component" value="Unassembled WGS sequence"/>
</dbReference>
<dbReference type="InterPro" id="IPR045179">
    <property type="entry name" value="YgfZ/GcvT"/>
</dbReference>
<dbReference type="GO" id="GO:0016226">
    <property type="term" value="P:iron-sulfur cluster assembly"/>
    <property type="evidence" value="ECO:0007669"/>
    <property type="project" value="TreeGrafter"/>
</dbReference>
<feature type="domain" description="WH2" evidence="1">
    <location>
        <begin position="207"/>
        <end position="225"/>
    </location>
</feature>
<gene>
    <name evidence="2" type="ORF">E1H14_07920</name>
</gene>
<dbReference type="Gene3D" id="3.30.70.1400">
    <property type="entry name" value="Aminomethyltransferase beta-barrel domains"/>
    <property type="match status" value="1"/>
</dbReference>